<dbReference type="Proteomes" id="UP000002334">
    <property type="component" value="Chromosome"/>
</dbReference>
<keyword evidence="11" id="KW-1185">Reference proteome</keyword>
<keyword evidence="5 9" id="KW-0808">Transferase</keyword>
<dbReference type="CDD" id="cd09209">
    <property type="entry name" value="Lumazine_synthase-I"/>
    <property type="match status" value="1"/>
</dbReference>
<dbReference type="GO" id="GO:0000906">
    <property type="term" value="F:6,7-dimethyl-8-ribityllumazine synthase activity"/>
    <property type="evidence" value="ECO:0007669"/>
    <property type="project" value="UniProtKB-UniRule"/>
</dbReference>
<comment type="subunit">
    <text evidence="9">Forms an icosahedral capsid composed of 60 subunits, arranged as a dodecamer of pentamers.</text>
</comment>
<dbReference type="Pfam" id="PF00885">
    <property type="entry name" value="DMRL_synthase"/>
    <property type="match status" value="1"/>
</dbReference>
<protein>
    <recommendedName>
        <fullName evidence="8 9">6,7-dimethyl-8-ribityllumazine synthase</fullName>
        <shortName evidence="9">DMRL synthase</shortName>
        <shortName evidence="9">LS</shortName>
        <shortName evidence="9">Lumazine synthase</shortName>
        <ecNumber evidence="3 9">2.5.1.78</ecNumber>
    </recommendedName>
</protein>
<name>C4K7H5_HAMD5</name>
<dbReference type="EC" id="2.5.1.78" evidence="3 9"/>
<dbReference type="InterPro" id="IPR034964">
    <property type="entry name" value="LS"/>
</dbReference>
<feature type="binding site" evidence="9">
    <location>
        <position position="131"/>
    </location>
    <ligand>
        <name>(2S)-2-hydroxy-3-oxobutyl phosphate</name>
        <dbReference type="ChEBI" id="CHEBI:58830"/>
    </ligand>
</feature>
<comment type="catalytic activity">
    <reaction evidence="6 9">
        <text>(2S)-2-hydroxy-3-oxobutyl phosphate + 5-amino-6-(D-ribitylamino)uracil = 6,7-dimethyl-8-(1-D-ribityl)lumazine + phosphate + 2 H2O + H(+)</text>
        <dbReference type="Rhea" id="RHEA:26152"/>
        <dbReference type="ChEBI" id="CHEBI:15377"/>
        <dbReference type="ChEBI" id="CHEBI:15378"/>
        <dbReference type="ChEBI" id="CHEBI:15934"/>
        <dbReference type="ChEBI" id="CHEBI:43474"/>
        <dbReference type="ChEBI" id="CHEBI:58201"/>
        <dbReference type="ChEBI" id="CHEBI:58830"/>
        <dbReference type="EC" id="2.5.1.78"/>
    </reaction>
</comment>
<reference evidence="10 11" key="1">
    <citation type="journal article" date="2009" name="Proc. Natl. Acad. Sci. U.S.A.">
        <title>Hamiltonella defensa, genome evolution of protective bacterial endosymbiont from pathogenic ancestors.</title>
        <authorList>
            <person name="Degnan P.H."/>
            <person name="Yu Y."/>
            <person name="Sisneros N."/>
            <person name="Wing R.A."/>
            <person name="Moran N.A."/>
        </authorList>
    </citation>
    <scope>NUCLEOTIDE SEQUENCE [LARGE SCALE GENOMIC DNA]</scope>
    <source>
        <strain evidence="11">5AT</strain>
    </source>
</reference>
<dbReference type="UniPathway" id="UPA00275">
    <property type="reaction ID" value="UER00404"/>
</dbReference>
<dbReference type="PANTHER" id="PTHR21058:SF0">
    <property type="entry name" value="6,7-DIMETHYL-8-RIBITYLLUMAZINE SYNTHASE"/>
    <property type="match status" value="1"/>
</dbReference>
<dbReference type="HAMAP" id="MF_00178">
    <property type="entry name" value="Lumazine_synth"/>
    <property type="match status" value="1"/>
</dbReference>
<evidence type="ECO:0000256" key="8">
    <source>
        <dbReference type="ARBA" id="ARBA00072606"/>
    </source>
</evidence>
<comment type="similarity">
    <text evidence="2 9">Belongs to the DMRL synthase family.</text>
</comment>
<dbReference type="Gene3D" id="3.40.50.960">
    <property type="entry name" value="Lumazine/riboflavin synthase"/>
    <property type="match status" value="1"/>
</dbReference>
<dbReference type="PANTHER" id="PTHR21058">
    <property type="entry name" value="6,7-DIMETHYL-8-RIBITYLLUMAZINE SYNTHASE DMRL SYNTHASE LUMAZINE SYNTHASE"/>
    <property type="match status" value="1"/>
</dbReference>
<keyword evidence="4 9" id="KW-0686">Riboflavin biosynthesis</keyword>
<evidence type="ECO:0000256" key="7">
    <source>
        <dbReference type="ARBA" id="ARBA00058151"/>
    </source>
</evidence>
<feature type="binding site" evidence="9">
    <location>
        <begin position="84"/>
        <end position="86"/>
    </location>
    <ligand>
        <name>5-amino-6-(D-ribitylamino)uracil</name>
        <dbReference type="ChEBI" id="CHEBI:15934"/>
    </ligand>
</feature>
<dbReference type="KEGG" id="hde:HDEF_1930"/>
<proteinExistence type="inferred from homology"/>
<dbReference type="STRING" id="572265.HDEF_1930"/>
<dbReference type="GO" id="GO:0009231">
    <property type="term" value="P:riboflavin biosynthetic process"/>
    <property type="evidence" value="ECO:0007669"/>
    <property type="project" value="UniProtKB-UniRule"/>
</dbReference>
<evidence type="ECO:0000256" key="3">
    <source>
        <dbReference type="ARBA" id="ARBA00012664"/>
    </source>
</evidence>
<comment type="function">
    <text evidence="7 9">Catalyzes the formation of 6,7-dimethyl-8-ribityllumazine by condensation of 5-amino-6-(D-ribitylamino)uracil with 3,4-dihydroxy-2-butanone 4-phosphate. This is the penultimate step in the biosynthesis of riboflavin.</text>
</comment>
<evidence type="ECO:0000256" key="2">
    <source>
        <dbReference type="ARBA" id="ARBA00007424"/>
    </source>
</evidence>
<comment type="pathway">
    <text evidence="1 9">Cofactor biosynthesis; riboflavin biosynthesis; riboflavin from 2-hydroxy-3-oxobutyl phosphate and 5-amino-6-(D-ribitylamino)uracil: step 1/2.</text>
</comment>
<accession>C4K7H5</accession>
<evidence type="ECO:0000256" key="9">
    <source>
        <dbReference type="HAMAP-Rule" id="MF_00178"/>
    </source>
</evidence>
<gene>
    <name evidence="10" type="primary">ribE</name>
    <name evidence="9" type="synonym">ribH</name>
    <name evidence="10" type="ordered locus">HDEF_1930</name>
</gene>
<dbReference type="HOGENOM" id="CLU_089358_1_1_6"/>
<dbReference type="EMBL" id="CP001277">
    <property type="protein sequence ID" value="ACQ68518.1"/>
    <property type="molecule type" value="Genomic_DNA"/>
</dbReference>
<feature type="active site" description="Proton donor" evidence="9">
    <location>
        <position position="92"/>
    </location>
</feature>
<dbReference type="GO" id="GO:0009349">
    <property type="term" value="C:riboflavin synthase complex"/>
    <property type="evidence" value="ECO:0007669"/>
    <property type="project" value="UniProtKB-UniRule"/>
</dbReference>
<feature type="binding site" evidence="9">
    <location>
        <position position="25"/>
    </location>
    <ligand>
        <name>5-amino-6-(D-ribitylamino)uracil</name>
        <dbReference type="ChEBI" id="CHEBI:15934"/>
    </ligand>
</feature>
<feature type="binding site" evidence="9">
    <location>
        <position position="117"/>
    </location>
    <ligand>
        <name>5-amino-6-(D-ribitylamino)uracil</name>
        <dbReference type="ChEBI" id="CHEBI:15934"/>
    </ligand>
</feature>
<dbReference type="SUPFAM" id="SSF52121">
    <property type="entry name" value="Lumazine synthase"/>
    <property type="match status" value="1"/>
</dbReference>
<evidence type="ECO:0000313" key="11">
    <source>
        <dbReference type="Proteomes" id="UP000002334"/>
    </source>
</evidence>
<evidence type="ECO:0000256" key="5">
    <source>
        <dbReference type="ARBA" id="ARBA00022679"/>
    </source>
</evidence>
<dbReference type="NCBIfam" id="TIGR00114">
    <property type="entry name" value="lumazine-synth"/>
    <property type="match status" value="1"/>
</dbReference>
<organism evidence="10 11">
    <name type="scientific">Hamiltonella defensa subsp. Acyrthosiphon pisum (strain 5AT)</name>
    <dbReference type="NCBI Taxonomy" id="572265"/>
    <lineage>
        <taxon>Bacteria</taxon>
        <taxon>Pseudomonadati</taxon>
        <taxon>Pseudomonadota</taxon>
        <taxon>Gammaproteobacteria</taxon>
        <taxon>Enterobacterales</taxon>
        <taxon>Enterobacteriaceae</taxon>
        <taxon>aphid secondary symbionts</taxon>
        <taxon>Candidatus Williamhamiltonella</taxon>
    </lineage>
</organism>
<dbReference type="FunFam" id="3.40.50.960:FF:000001">
    <property type="entry name" value="6,7-dimethyl-8-ribityllumazine synthase"/>
    <property type="match status" value="1"/>
</dbReference>
<evidence type="ECO:0000256" key="4">
    <source>
        <dbReference type="ARBA" id="ARBA00022619"/>
    </source>
</evidence>
<evidence type="ECO:0000313" key="10">
    <source>
        <dbReference type="EMBL" id="ACQ68518.1"/>
    </source>
</evidence>
<dbReference type="AlphaFoldDB" id="C4K7H5"/>
<evidence type="ECO:0000256" key="1">
    <source>
        <dbReference type="ARBA" id="ARBA00004917"/>
    </source>
</evidence>
<feature type="binding site" evidence="9">
    <location>
        <begin position="60"/>
        <end position="62"/>
    </location>
    <ligand>
        <name>5-amino-6-(D-ribitylamino)uracil</name>
        <dbReference type="ChEBI" id="CHEBI:15934"/>
    </ligand>
</feature>
<dbReference type="InterPro" id="IPR002180">
    <property type="entry name" value="LS/RS"/>
</dbReference>
<dbReference type="GO" id="GO:0005829">
    <property type="term" value="C:cytosol"/>
    <property type="evidence" value="ECO:0007669"/>
    <property type="project" value="TreeGrafter"/>
</dbReference>
<sequence>MNKIKIIKGTLVAPNAKIAIAIARFNRFINDSLLSGALDALQRIGQIPEENITVVWVPGAYELPLIVKTLIQTKNYQAVVALGTVIRGSTTHFNYVAGECSAGLSQIAISTDTPVAFGVLTTENIEQAIERAGTKAGNKGADAAIAALEMINLIQTINLNHSTNI</sequence>
<dbReference type="NCBIfam" id="NF000812">
    <property type="entry name" value="PRK00061.1-4"/>
    <property type="match status" value="1"/>
</dbReference>
<feature type="binding site" evidence="9">
    <location>
        <begin position="89"/>
        <end position="90"/>
    </location>
    <ligand>
        <name>(2S)-2-hydroxy-3-oxobutyl phosphate</name>
        <dbReference type="ChEBI" id="CHEBI:58830"/>
    </ligand>
</feature>
<dbReference type="eggNOG" id="COG0054">
    <property type="taxonomic scope" value="Bacteria"/>
</dbReference>
<evidence type="ECO:0000256" key="6">
    <source>
        <dbReference type="ARBA" id="ARBA00048785"/>
    </source>
</evidence>
<dbReference type="InterPro" id="IPR036467">
    <property type="entry name" value="LS/RS_sf"/>
</dbReference>